<feature type="transmembrane region" description="Helical" evidence="5">
    <location>
        <begin position="58"/>
        <end position="78"/>
    </location>
</feature>
<dbReference type="PANTHER" id="PTHR37422">
    <property type="entry name" value="TEICHURONIC ACID BIOSYNTHESIS PROTEIN TUAE"/>
    <property type="match status" value="1"/>
</dbReference>
<dbReference type="RefSeq" id="WP_386738409.1">
    <property type="nucleotide sequence ID" value="NZ_JBHSMG010000001.1"/>
</dbReference>
<keyword evidence="2 5" id="KW-0812">Transmembrane</keyword>
<feature type="transmembrane region" description="Helical" evidence="5">
    <location>
        <begin position="424"/>
        <end position="444"/>
    </location>
</feature>
<dbReference type="PANTHER" id="PTHR37422:SF13">
    <property type="entry name" value="LIPOPOLYSACCHARIDE BIOSYNTHESIS PROTEIN PA4999-RELATED"/>
    <property type="match status" value="1"/>
</dbReference>
<accession>A0ABW0NK75</accession>
<dbReference type="EMBL" id="JBHSMG010000001">
    <property type="protein sequence ID" value="MFC5500796.1"/>
    <property type="molecule type" value="Genomic_DNA"/>
</dbReference>
<evidence type="ECO:0000256" key="4">
    <source>
        <dbReference type="ARBA" id="ARBA00023136"/>
    </source>
</evidence>
<keyword evidence="8" id="KW-1185">Reference proteome</keyword>
<comment type="caution">
    <text evidence="7">The sequence shown here is derived from an EMBL/GenBank/DDBJ whole genome shotgun (WGS) entry which is preliminary data.</text>
</comment>
<keyword evidence="4 5" id="KW-0472">Membrane</keyword>
<evidence type="ECO:0000256" key="1">
    <source>
        <dbReference type="ARBA" id="ARBA00004141"/>
    </source>
</evidence>
<dbReference type="Pfam" id="PF04932">
    <property type="entry name" value="Wzy_C"/>
    <property type="match status" value="1"/>
</dbReference>
<evidence type="ECO:0000256" key="3">
    <source>
        <dbReference type="ARBA" id="ARBA00022989"/>
    </source>
</evidence>
<keyword evidence="7" id="KW-0436">Ligase</keyword>
<feature type="transmembrane region" description="Helical" evidence="5">
    <location>
        <begin position="31"/>
        <end position="52"/>
    </location>
</feature>
<feature type="transmembrane region" description="Helical" evidence="5">
    <location>
        <begin position="155"/>
        <end position="173"/>
    </location>
</feature>
<evidence type="ECO:0000256" key="5">
    <source>
        <dbReference type="SAM" id="Phobius"/>
    </source>
</evidence>
<dbReference type="GO" id="GO:0016874">
    <property type="term" value="F:ligase activity"/>
    <property type="evidence" value="ECO:0007669"/>
    <property type="project" value="UniProtKB-KW"/>
</dbReference>
<evidence type="ECO:0000259" key="6">
    <source>
        <dbReference type="Pfam" id="PF04932"/>
    </source>
</evidence>
<feature type="transmembrane region" description="Helical" evidence="5">
    <location>
        <begin position="283"/>
        <end position="303"/>
    </location>
</feature>
<name>A0ABW0NK75_9MICO</name>
<feature type="domain" description="O-antigen ligase-related" evidence="6">
    <location>
        <begin position="247"/>
        <end position="374"/>
    </location>
</feature>
<organism evidence="7 8">
    <name type="scientific">Lysinimonas soli</name>
    <dbReference type="NCBI Taxonomy" id="1074233"/>
    <lineage>
        <taxon>Bacteria</taxon>
        <taxon>Bacillati</taxon>
        <taxon>Actinomycetota</taxon>
        <taxon>Actinomycetes</taxon>
        <taxon>Micrococcales</taxon>
        <taxon>Microbacteriaceae</taxon>
        <taxon>Lysinimonas</taxon>
    </lineage>
</organism>
<evidence type="ECO:0000313" key="7">
    <source>
        <dbReference type="EMBL" id="MFC5500796.1"/>
    </source>
</evidence>
<feature type="transmembrane region" description="Helical" evidence="5">
    <location>
        <begin position="399"/>
        <end position="418"/>
    </location>
</feature>
<gene>
    <name evidence="7" type="ORF">ACFPJ4_00930</name>
</gene>
<feature type="transmembrane region" description="Helical" evidence="5">
    <location>
        <begin position="247"/>
        <end position="271"/>
    </location>
</feature>
<dbReference type="InterPro" id="IPR051533">
    <property type="entry name" value="WaaL-like"/>
</dbReference>
<feature type="transmembrane region" description="Helical" evidence="5">
    <location>
        <begin position="125"/>
        <end position="143"/>
    </location>
</feature>
<feature type="transmembrane region" description="Helical" evidence="5">
    <location>
        <begin position="359"/>
        <end position="387"/>
    </location>
</feature>
<dbReference type="Proteomes" id="UP001596039">
    <property type="component" value="Unassembled WGS sequence"/>
</dbReference>
<evidence type="ECO:0000313" key="8">
    <source>
        <dbReference type="Proteomes" id="UP001596039"/>
    </source>
</evidence>
<proteinExistence type="predicted"/>
<protein>
    <submittedName>
        <fullName evidence="7">O-antigen ligase family protein</fullName>
    </submittedName>
</protein>
<sequence length="462" mass="49076">MTAEASVSAPRPLPLRTTHRLDAAGRSNAPLLLRFTAFAIFFFPSSMIIAPLGAVGTVSMILSCLLFLFWLASWLWGLHDPIPLRHPGRLAGAVFALGIMASYISLYGGWVGEATVTGLAAADRWVVLVIASLGLILCVGDALNTRDEVLSVARWLIAGGFFSSLVGVVQFTFHVDPMAWIQSAMPGFTYNGGVDSYQARGNLIRVAGSTFHSIEFAVTSSMLLPLSIWRSMFDPRGARWFHWAQTLFLGSAVILTVSRSGALGVATALIISLPFMPRLVRRWTLVIVPILIVIAFALVPGFVGTLTSALTANASDPSIANRLNNYPRVELMIDQRPLLGTGPGTYDTSNLVYVLDNQYLTSAVTTGIIGLICVAFYLLAPAVMTVVAARHTSDPNTKALAGALAGGLAAAGICSVGFDSLSFPVFALTYPLMVALAGAVWKICKAESGIPGSSPIPFERGA</sequence>
<feature type="transmembrane region" description="Helical" evidence="5">
    <location>
        <begin position="90"/>
        <end position="110"/>
    </location>
</feature>
<evidence type="ECO:0000256" key="2">
    <source>
        <dbReference type="ARBA" id="ARBA00022692"/>
    </source>
</evidence>
<comment type="subcellular location">
    <subcellularLocation>
        <location evidence="1">Membrane</location>
        <topology evidence="1">Multi-pass membrane protein</topology>
    </subcellularLocation>
</comment>
<dbReference type="InterPro" id="IPR007016">
    <property type="entry name" value="O-antigen_ligase-rel_domated"/>
</dbReference>
<keyword evidence="3 5" id="KW-1133">Transmembrane helix</keyword>
<reference evidence="8" key="1">
    <citation type="journal article" date="2019" name="Int. J. Syst. Evol. Microbiol.">
        <title>The Global Catalogue of Microorganisms (GCM) 10K type strain sequencing project: providing services to taxonomists for standard genome sequencing and annotation.</title>
        <authorList>
            <consortium name="The Broad Institute Genomics Platform"/>
            <consortium name="The Broad Institute Genome Sequencing Center for Infectious Disease"/>
            <person name="Wu L."/>
            <person name="Ma J."/>
        </authorList>
    </citation>
    <scope>NUCLEOTIDE SEQUENCE [LARGE SCALE GENOMIC DNA]</scope>
    <source>
        <strain evidence="8">CGMCC 4.6997</strain>
    </source>
</reference>